<evidence type="ECO:0000313" key="2">
    <source>
        <dbReference type="EMBL" id="MFB9095474.1"/>
    </source>
</evidence>
<dbReference type="PROSITE" id="PS51257">
    <property type="entry name" value="PROKAR_LIPOPROTEIN"/>
    <property type="match status" value="1"/>
</dbReference>
<gene>
    <name evidence="2" type="ORF">ACFFVF_03015</name>
</gene>
<dbReference type="EMBL" id="JBHMEY010000007">
    <property type="protein sequence ID" value="MFB9095474.1"/>
    <property type="molecule type" value="Genomic_DNA"/>
</dbReference>
<keyword evidence="3" id="KW-1185">Reference proteome</keyword>
<name>A0ABV5GJD7_9FLAO</name>
<accession>A0ABV5GJD7</accession>
<comment type="caution">
    <text evidence="2">The sequence shown here is derived from an EMBL/GenBank/DDBJ whole genome shotgun (WGS) entry which is preliminary data.</text>
</comment>
<dbReference type="RefSeq" id="WP_236453896.1">
    <property type="nucleotide sequence ID" value="NZ_CBCSGE010000020.1"/>
</dbReference>
<protein>
    <submittedName>
        <fullName evidence="2">DUF4836 family protein</fullName>
    </submittedName>
</protein>
<sequence length="491" mass="55935">MKKIYSALVVLLLMIITISCNNNNNQEILKITSDSTLSLTKLNLESLNDKLPKDELEKENNLDKFSKKEKEQIKLLINAKDNGINIGKSLYIMIDEVKRDYVISAIFWLDNEKKFQENFSKITDSKIVINTKKNLVYADNNVIGAIKGDMIVLSQFSNHKSLMNSFSVEKKKEIDTQFYTDFWNRKAIENTIKIDQINKSLVHSADVSTWLNIEGAISSATNGYIETLAINRLLIDAGLSMNLNFEKGKVVLNTNTYLNEDLRKLVEKHYDGKKINYDILENVSVDNATTYALGYFSLDFIKHFVKEAGFESTVNNYLEFKDLTFDELASTFTGDYAFINNKATEDKNATNQNLYSLMKSQQNSVFVLGINGKKSNKVIDIIKKELSASNGGHIFTNDNLLVFSTEEENLKLLKSNEKADNDNLEKVSNVNSYSWTSGEEFNKDLDKSEMKFKVENIISTSKMDNGNFATEFTITIDKDSDNIIHYLMGYE</sequence>
<dbReference type="Proteomes" id="UP001589607">
    <property type="component" value="Unassembled WGS sequence"/>
</dbReference>
<keyword evidence="1" id="KW-0732">Signal</keyword>
<evidence type="ECO:0000313" key="3">
    <source>
        <dbReference type="Proteomes" id="UP001589607"/>
    </source>
</evidence>
<reference evidence="2 3" key="1">
    <citation type="submission" date="2024-09" db="EMBL/GenBank/DDBJ databases">
        <authorList>
            <person name="Sun Q."/>
            <person name="Mori K."/>
        </authorList>
    </citation>
    <scope>NUCLEOTIDE SEQUENCE [LARGE SCALE GENOMIC DNA]</scope>
    <source>
        <strain evidence="2 3">CECT 7955</strain>
    </source>
</reference>
<organism evidence="2 3">
    <name type="scientific">Flavobacterium jumunjinense</name>
    <dbReference type="NCBI Taxonomy" id="998845"/>
    <lineage>
        <taxon>Bacteria</taxon>
        <taxon>Pseudomonadati</taxon>
        <taxon>Bacteroidota</taxon>
        <taxon>Flavobacteriia</taxon>
        <taxon>Flavobacteriales</taxon>
        <taxon>Flavobacteriaceae</taxon>
        <taxon>Flavobacterium</taxon>
    </lineage>
</organism>
<feature type="chain" id="PRO_5046240294" evidence="1">
    <location>
        <begin position="23"/>
        <end position="491"/>
    </location>
</feature>
<proteinExistence type="predicted"/>
<evidence type="ECO:0000256" key="1">
    <source>
        <dbReference type="SAM" id="SignalP"/>
    </source>
</evidence>
<feature type="signal peptide" evidence="1">
    <location>
        <begin position="1"/>
        <end position="22"/>
    </location>
</feature>